<feature type="domain" description="Pyridoxamine 5'-phosphate oxidase N-terminal" evidence="1">
    <location>
        <begin position="30"/>
        <end position="150"/>
    </location>
</feature>
<protein>
    <submittedName>
        <fullName evidence="2">MSMEG_1061 family FMN-dependent PPOX-type flavoprotein</fullName>
    </submittedName>
</protein>
<sequence length="188" mass="20668">MSTFQSESDLDEVYPQPHPLAKSKAISFIDPHSETFINHSPLAMVSSVDESGFPDVSPRGGKPGFVKVLDKHTLAFADSAGNNRLDTYRNLVKQPQVGILFTIPGIEEVLRVKGSVSLSRDPEVLEAFAEKGKPAKLVVMISVKELFFHCAKALMLAKPWDSETHVDRDVLPSLLQIIKDQQALATSE</sequence>
<accession>A0ABV5HJZ6</accession>
<dbReference type="InterPro" id="IPR011576">
    <property type="entry name" value="Pyridox_Oxase_N"/>
</dbReference>
<proteinExistence type="predicted"/>
<organism evidence="2 3">
    <name type="scientific">Vibrio olivae</name>
    <dbReference type="NCBI Taxonomy" id="1243002"/>
    <lineage>
        <taxon>Bacteria</taxon>
        <taxon>Pseudomonadati</taxon>
        <taxon>Pseudomonadota</taxon>
        <taxon>Gammaproteobacteria</taxon>
        <taxon>Vibrionales</taxon>
        <taxon>Vibrionaceae</taxon>
        <taxon>Vibrio</taxon>
    </lineage>
</organism>
<evidence type="ECO:0000313" key="2">
    <source>
        <dbReference type="EMBL" id="MFB9134563.1"/>
    </source>
</evidence>
<dbReference type="Proteomes" id="UP001589645">
    <property type="component" value="Unassembled WGS sequence"/>
</dbReference>
<keyword evidence="3" id="KW-1185">Reference proteome</keyword>
<dbReference type="SUPFAM" id="SSF50475">
    <property type="entry name" value="FMN-binding split barrel"/>
    <property type="match status" value="1"/>
</dbReference>
<dbReference type="PANTHER" id="PTHR42815:SF2">
    <property type="entry name" value="FAD-BINDING, PUTATIVE (AFU_ORTHOLOGUE AFUA_6G07600)-RELATED"/>
    <property type="match status" value="1"/>
</dbReference>
<dbReference type="Pfam" id="PF01243">
    <property type="entry name" value="PNPOx_N"/>
    <property type="match status" value="1"/>
</dbReference>
<dbReference type="InterPro" id="IPR024029">
    <property type="entry name" value="Pyridox_Oxase_FMN-dep"/>
</dbReference>
<name>A0ABV5HJZ6_9VIBR</name>
<dbReference type="PANTHER" id="PTHR42815">
    <property type="entry name" value="FAD-BINDING, PUTATIVE (AFU_ORTHOLOGUE AFUA_6G07600)-RELATED"/>
    <property type="match status" value="1"/>
</dbReference>
<evidence type="ECO:0000313" key="3">
    <source>
        <dbReference type="Proteomes" id="UP001589645"/>
    </source>
</evidence>
<evidence type="ECO:0000259" key="1">
    <source>
        <dbReference type="Pfam" id="PF01243"/>
    </source>
</evidence>
<dbReference type="EMBL" id="JBHMEP010000001">
    <property type="protein sequence ID" value="MFB9134563.1"/>
    <property type="molecule type" value="Genomic_DNA"/>
</dbReference>
<comment type="caution">
    <text evidence="2">The sequence shown here is derived from an EMBL/GenBank/DDBJ whole genome shotgun (WGS) entry which is preliminary data.</text>
</comment>
<reference evidence="2 3" key="1">
    <citation type="submission" date="2024-09" db="EMBL/GenBank/DDBJ databases">
        <authorList>
            <person name="Sun Q."/>
            <person name="Mori K."/>
        </authorList>
    </citation>
    <scope>NUCLEOTIDE SEQUENCE [LARGE SCALE GENOMIC DNA]</scope>
    <source>
        <strain evidence="2 3">CECT 8064</strain>
    </source>
</reference>
<dbReference type="RefSeq" id="WP_390190521.1">
    <property type="nucleotide sequence ID" value="NZ_JBHMEP010000001.1"/>
</dbReference>
<dbReference type="InterPro" id="IPR012349">
    <property type="entry name" value="Split_barrel_FMN-bd"/>
</dbReference>
<dbReference type="Gene3D" id="2.30.110.10">
    <property type="entry name" value="Electron Transport, Fmn-binding Protein, Chain A"/>
    <property type="match status" value="1"/>
</dbReference>
<dbReference type="NCBIfam" id="TIGR04025">
    <property type="entry name" value="PPOX_FMN_DR2398"/>
    <property type="match status" value="1"/>
</dbReference>
<gene>
    <name evidence="2" type="ORF">ACFFUV_06195</name>
</gene>